<dbReference type="OrthoDB" id="3763672at2759"/>
<dbReference type="Proteomes" id="UP000572817">
    <property type="component" value="Unassembled WGS sequence"/>
</dbReference>
<reference evidence="5" key="1">
    <citation type="submission" date="2020-04" db="EMBL/GenBank/DDBJ databases">
        <title>Genome Assembly and Annotation of Botryosphaeria dothidea sdau 11-99, a Latent Pathogen of Apple Fruit Ring Rot in China.</title>
        <authorList>
            <person name="Yu C."/>
            <person name="Diao Y."/>
            <person name="Lu Q."/>
            <person name="Zhao J."/>
            <person name="Cui S."/>
            <person name="Peng C."/>
            <person name="He B."/>
            <person name="Liu H."/>
        </authorList>
    </citation>
    <scope>NUCLEOTIDE SEQUENCE [LARGE SCALE GENOMIC DNA]</scope>
    <source>
        <strain evidence="5">Sdau11-99</strain>
    </source>
</reference>
<dbReference type="EMBL" id="WWBZ02000001">
    <property type="protein sequence ID" value="KAF4313218.1"/>
    <property type="molecule type" value="Genomic_DNA"/>
</dbReference>
<proteinExistence type="inferred from homology"/>
<keyword evidence="4" id="KW-0472">Membrane</keyword>
<accession>A0A8H4J917</accession>
<evidence type="ECO:0000256" key="3">
    <source>
        <dbReference type="ARBA" id="ARBA00022679"/>
    </source>
</evidence>
<evidence type="ECO:0008006" key="7">
    <source>
        <dbReference type="Google" id="ProtNLM"/>
    </source>
</evidence>
<dbReference type="GO" id="GO:0016757">
    <property type="term" value="F:glycosyltransferase activity"/>
    <property type="evidence" value="ECO:0007669"/>
    <property type="project" value="UniProtKB-KW"/>
</dbReference>
<keyword evidence="2" id="KW-0328">Glycosyltransferase</keyword>
<dbReference type="PANTHER" id="PTHR31306">
    <property type="entry name" value="ALPHA-1,6-MANNOSYLTRANSFERASE MNN11-RELATED"/>
    <property type="match status" value="1"/>
</dbReference>
<keyword evidence="4" id="KW-0812">Transmembrane</keyword>
<dbReference type="AlphaFoldDB" id="A0A8H4J917"/>
<comment type="caution">
    <text evidence="5">The sequence shown here is derived from an EMBL/GenBank/DDBJ whole genome shotgun (WGS) entry which is preliminary data.</text>
</comment>
<evidence type="ECO:0000313" key="6">
    <source>
        <dbReference type="Proteomes" id="UP000572817"/>
    </source>
</evidence>
<dbReference type="GO" id="GO:0000139">
    <property type="term" value="C:Golgi membrane"/>
    <property type="evidence" value="ECO:0007669"/>
    <property type="project" value="TreeGrafter"/>
</dbReference>
<feature type="transmembrane region" description="Helical" evidence="4">
    <location>
        <begin position="6"/>
        <end position="25"/>
    </location>
</feature>
<dbReference type="InterPro" id="IPR008630">
    <property type="entry name" value="Glyco_trans_34"/>
</dbReference>
<dbReference type="GO" id="GO:0006487">
    <property type="term" value="P:protein N-linked glycosylation"/>
    <property type="evidence" value="ECO:0007669"/>
    <property type="project" value="TreeGrafter"/>
</dbReference>
<comment type="similarity">
    <text evidence="1">Belongs to the glycosyltransferase 34 family.</text>
</comment>
<evidence type="ECO:0000256" key="1">
    <source>
        <dbReference type="ARBA" id="ARBA00005664"/>
    </source>
</evidence>
<dbReference type="PANTHER" id="PTHR31306:SF3">
    <property type="entry name" value="NUCLEOTIDE-DIPHOSPHO-SUGAR TRANSFERASE DOMAIN-CONTAINING PROTEIN"/>
    <property type="match status" value="1"/>
</dbReference>
<organism evidence="5 6">
    <name type="scientific">Botryosphaeria dothidea</name>
    <dbReference type="NCBI Taxonomy" id="55169"/>
    <lineage>
        <taxon>Eukaryota</taxon>
        <taxon>Fungi</taxon>
        <taxon>Dikarya</taxon>
        <taxon>Ascomycota</taxon>
        <taxon>Pezizomycotina</taxon>
        <taxon>Dothideomycetes</taxon>
        <taxon>Dothideomycetes incertae sedis</taxon>
        <taxon>Botryosphaeriales</taxon>
        <taxon>Botryosphaeriaceae</taxon>
        <taxon>Botryosphaeria</taxon>
    </lineage>
</organism>
<evidence type="ECO:0000256" key="4">
    <source>
        <dbReference type="SAM" id="Phobius"/>
    </source>
</evidence>
<protein>
    <recommendedName>
        <fullName evidence="7">Nucleotide-diphospho-sugar transferase domain-containing protein</fullName>
    </recommendedName>
</protein>
<keyword evidence="6" id="KW-1185">Reference proteome</keyword>
<sequence length="364" mass="41397">MAAIPLNLFQVVGLFIFFIAAYVWFSPLEFFPSLKDSTASVHLYQMGDWGSSEDSAIKDPQDFVSALRKIYRPESSLNQGNFTDFDGNTHHLIDRPLWNTPLGKDICIVDFDNRPLDGPNELFSSSRFQWQKSDDGSLSNGILNHYLYSMIHGYSYHFVRTPEFPDRFASWAKPGVIAEHLSKCRFVIFVDSDVVFRHLSLPMEWLLNRWNITASTAIAAPLDPNTLDSQDVPLSRDSHGRTNHNTGFMIVQQGTRASTIMRSWATCTDNKVAFDGCAEWANKWPFDQGAFNEYIRYAFDKPDDIVGLPCAEANGYPDSTTQCEGTFIRHFWRKRYLLKHGVEDSIVQVIAQMALSNLRTSGYA</sequence>
<evidence type="ECO:0000313" key="5">
    <source>
        <dbReference type="EMBL" id="KAF4313218.1"/>
    </source>
</evidence>
<keyword evidence="3" id="KW-0808">Transferase</keyword>
<evidence type="ECO:0000256" key="2">
    <source>
        <dbReference type="ARBA" id="ARBA00022676"/>
    </source>
</evidence>
<name>A0A8H4J917_9PEZI</name>
<dbReference type="Gene3D" id="3.90.550.10">
    <property type="entry name" value="Spore Coat Polysaccharide Biosynthesis Protein SpsA, Chain A"/>
    <property type="match status" value="1"/>
</dbReference>
<dbReference type="InterPro" id="IPR029044">
    <property type="entry name" value="Nucleotide-diphossugar_trans"/>
</dbReference>
<gene>
    <name evidence="5" type="ORF">GTA08_BOTSDO00166</name>
</gene>
<keyword evidence="4" id="KW-1133">Transmembrane helix</keyword>